<name>A0AAD3S8P1_NEPGR</name>
<dbReference type="Proteomes" id="UP001279734">
    <property type="component" value="Unassembled WGS sequence"/>
</dbReference>
<reference evidence="1" key="1">
    <citation type="submission" date="2023-05" db="EMBL/GenBank/DDBJ databases">
        <title>Nepenthes gracilis genome sequencing.</title>
        <authorList>
            <person name="Fukushima K."/>
        </authorList>
    </citation>
    <scope>NUCLEOTIDE SEQUENCE</scope>
    <source>
        <strain evidence="1">SING2019-196</strain>
    </source>
</reference>
<proteinExistence type="predicted"/>
<dbReference type="AlphaFoldDB" id="A0AAD3S8P1"/>
<evidence type="ECO:0000313" key="2">
    <source>
        <dbReference type="Proteomes" id="UP001279734"/>
    </source>
</evidence>
<accession>A0AAD3S8P1</accession>
<dbReference type="EMBL" id="BSYO01000006">
    <property type="protein sequence ID" value="GMH06400.1"/>
    <property type="molecule type" value="Genomic_DNA"/>
</dbReference>
<comment type="caution">
    <text evidence="1">The sequence shown here is derived from an EMBL/GenBank/DDBJ whole genome shotgun (WGS) entry which is preliminary data.</text>
</comment>
<sequence length="107" mass="11819">MTLHFTTCSSLLKKLFYILSGKRIAKCSCCSVVLHFTKKRLLCVCDLIILIFFSSLKVTACDLAKGYARGGCSYPSSVMMRSDSKAYGIPYDGHRLNLEAAVPNQAK</sequence>
<protein>
    <submittedName>
        <fullName evidence="1">Uncharacterized protein</fullName>
    </submittedName>
</protein>
<keyword evidence="2" id="KW-1185">Reference proteome</keyword>
<gene>
    <name evidence="1" type="ORF">Nepgr_008240</name>
</gene>
<evidence type="ECO:0000313" key="1">
    <source>
        <dbReference type="EMBL" id="GMH06400.1"/>
    </source>
</evidence>
<organism evidence="1 2">
    <name type="scientific">Nepenthes gracilis</name>
    <name type="common">Slender pitcher plant</name>
    <dbReference type="NCBI Taxonomy" id="150966"/>
    <lineage>
        <taxon>Eukaryota</taxon>
        <taxon>Viridiplantae</taxon>
        <taxon>Streptophyta</taxon>
        <taxon>Embryophyta</taxon>
        <taxon>Tracheophyta</taxon>
        <taxon>Spermatophyta</taxon>
        <taxon>Magnoliopsida</taxon>
        <taxon>eudicotyledons</taxon>
        <taxon>Gunneridae</taxon>
        <taxon>Pentapetalae</taxon>
        <taxon>Caryophyllales</taxon>
        <taxon>Nepenthaceae</taxon>
        <taxon>Nepenthes</taxon>
    </lineage>
</organism>